<dbReference type="FunFam" id="3.30.160.60:FF:000110">
    <property type="entry name" value="Zinc finger protein-like"/>
    <property type="match status" value="1"/>
</dbReference>
<feature type="domain" description="C2H2-type" evidence="7">
    <location>
        <begin position="123"/>
        <end position="149"/>
    </location>
</feature>
<protein>
    <recommendedName>
        <fullName evidence="7">C2H2-type domain-containing protein</fullName>
    </recommendedName>
</protein>
<dbReference type="EMBL" id="CAMPGE010029576">
    <property type="protein sequence ID" value="CAI2387056.1"/>
    <property type="molecule type" value="Genomic_DNA"/>
</dbReference>
<reference evidence="8" key="1">
    <citation type="submission" date="2023-07" db="EMBL/GenBank/DDBJ databases">
        <authorList>
            <consortium name="AG Swart"/>
            <person name="Singh M."/>
            <person name="Singh A."/>
            <person name="Seah K."/>
            <person name="Emmerich C."/>
        </authorList>
    </citation>
    <scope>NUCLEOTIDE SEQUENCE</scope>
    <source>
        <strain evidence="8">DP1</strain>
    </source>
</reference>
<dbReference type="Proteomes" id="UP001295684">
    <property type="component" value="Unassembled WGS sequence"/>
</dbReference>
<dbReference type="PANTHER" id="PTHR23235">
    <property type="entry name" value="KRUEPPEL-LIKE TRANSCRIPTION FACTOR"/>
    <property type="match status" value="1"/>
</dbReference>
<name>A0AAD1Y7W6_EUPCR</name>
<dbReference type="GO" id="GO:0000978">
    <property type="term" value="F:RNA polymerase II cis-regulatory region sequence-specific DNA binding"/>
    <property type="evidence" value="ECO:0007669"/>
    <property type="project" value="TreeGrafter"/>
</dbReference>
<evidence type="ECO:0000256" key="6">
    <source>
        <dbReference type="PROSITE-ProRule" id="PRU00042"/>
    </source>
</evidence>
<feature type="domain" description="C2H2-type" evidence="7">
    <location>
        <begin position="93"/>
        <end position="122"/>
    </location>
</feature>
<dbReference type="PANTHER" id="PTHR23235:SF142">
    <property type="entry name" value="ZINC FINGER PROTEIN 384"/>
    <property type="match status" value="1"/>
</dbReference>
<evidence type="ECO:0000256" key="5">
    <source>
        <dbReference type="ARBA" id="ARBA00023242"/>
    </source>
</evidence>
<evidence type="ECO:0000313" key="9">
    <source>
        <dbReference type="Proteomes" id="UP001295684"/>
    </source>
</evidence>
<organism evidence="8 9">
    <name type="scientific">Euplotes crassus</name>
    <dbReference type="NCBI Taxonomy" id="5936"/>
    <lineage>
        <taxon>Eukaryota</taxon>
        <taxon>Sar</taxon>
        <taxon>Alveolata</taxon>
        <taxon>Ciliophora</taxon>
        <taxon>Intramacronucleata</taxon>
        <taxon>Spirotrichea</taxon>
        <taxon>Hypotrichia</taxon>
        <taxon>Euplotida</taxon>
        <taxon>Euplotidae</taxon>
        <taxon>Moneuplotes</taxon>
    </lineage>
</organism>
<evidence type="ECO:0000256" key="2">
    <source>
        <dbReference type="ARBA" id="ARBA00022737"/>
    </source>
</evidence>
<dbReference type="PROSITE" id="PS50157">
    <property type="entry name" value="ZINC_FINGER_C2H2_2"/>
    <property type="match status" value="2"/>
</dbReference>
<keyword evidence="2" id="KW-0677">Repeat</keyword>
<evidence type="ECO:0000259" key="7">
    <source>
        <dbReference type="PROSITE" id="PS50157"/>
    </source>
</evidence>
<dbReference type="GO" id="GO:0000981">
    <property type="term" value="F:DNA-binding transcription factor activity, RNA polymerase II-specific"/>
    <property type="evidence" value="ECO:0007669"/>
    <property type="project" value="TreeGrafter"/>
</dbReference>
<accession>A0AAD1Y7W6</accession>
<dbReference type="InterPro" id="IPR036236">
    <property type="entry name" value="Znf_C2H2_sf"/>
</dbReference>
<gene>
    <name evidence="8" type="ORF">ECRASSUSDP1_LOCUS28683</name>
</gene>
<comment type="caution">
    <text evidence="8">The sequence shown here is derived from an EMBL/GenBank/DDBJ whole genome shotgun (WGS) entry which is preliminary data.</text>
</comment>
<evidence type="ECO:0000256" key="3">
    <source>
        <dbReference type="ARBA" id="ARBA00022771"/>
    </source>
</evidence>
<evidence type="ECO:0000313" key="8">
    <source>
        <dbReference type="EMBL" id="CAI2387056.1"/>
    </source>
</evidence>
<dbReference type="Pfam" id="PF00096">
    <property type="entry name" value="zf-C2H2"/>
    <property type="match status" value="1"/>
</dbReference>
<dbReference type="PROSITE" id="PS00028">
    <property type="entry name" value="ZINC_FINGER_C2H2_1"/>
    <property type="match status" value="2"/>
</dbReference>
<proteinExistence type="predicted"/>
<keyword evidence="4" id="KW-0862">Zinc</keyword>
<evidence type="ECO:0000256" key="4">
    <source>
        <dbReference type="ARBA" id="ARBA00022833"/>
    </source>
</evidence>
<keyword evidence="1" id="KW-0479">Metal-binding</keyword>
<keyword evidence="3 6" id="KW-0863">Zinc-finger</keyword>
<dbReference type="AlphaFoldDB" id="A0AAD1Y7W6"/>
<evidence type="ECO:0000256" key="1">
    <source>
        <dbReference type="ARBA" id="ARBA00022723"/>
    </source>
</evidence>
<sequence length="149" mass="17587">MTANSPLASLNEISRSLTVHGDVQTLLQAYCICDIPNTLSAQKERNTDRPYVHPELDSKKLEQNRVDPKILSMYRNVRDNKSNTINPRAEKIFMCSFGSCRKIFYKKWNFSLHMKMHYKIKQFKCQICSKEFTQKCNYNKHMKTHDSFK</sequence>
<dbReference type="Gene3D" id="3.30.160.60">
    <property type="entry name" value="Classic Zinc Finger"/>
    <property type="match status" value="1"/>
</dbReference>
<dbReference type="InterPro" id="IPR013087">
    <property type="entry name" value="Znf_C2H2_type"/>
</dbReference>
<dbReference type="GO" id="GO:0008270">
    <property type="term" value="F:zinc ion binding"/>
    <property type="evidence" value="ECO:0007669"/>
    <property type="project" value="UniProtKB-KW"/>
</dbReference>
<dbReference type="SUPFAM" id="SSF57667">
    <property type="entry name" value="beta-beta-alpha zinc fingers"/>
    <property type="match status" value="1"/>
</dbReference>
<keyword evidence="9" id="KW-1185">Reference proteome</keyword>
<dbReference type="SMART" id="SM00355">
    <property type="entry name" value="ZnF_C2H2"/>
    <property type="match status" value="2"/>
</dbReference>
<keyword evidence="5" id="KW-0539">Nucleus</keyword>